<reference evidence="2 3" key="1">
    <citation type="submission" date="2018-11" db="EMBL/GenBank/DDBJ databases">
        <title>Aureibaculum marinum gen. nov., sp. nov., a member of the family Flavobacteriaceae isolated from the Bohai Sea.</title>
        <authorList>
            <person name="Ji X."/>
        </authorList>
    </citation>
    <scope>NUCLEOTIDE SEQUENCE [LARGE SCALE GENOMIC DNA]</scope>
    <source>
        <strain evidence="2 3">BH-SD17</strain>
    </source>
</reference>
<dbReference type="OrthoDB" id="1376924at2"/>
<protein>
    <recommendedName>
        <fullName evidence="4">DUF4149 domain-containing protein</fullName>
    </recommendedName>
</protein>
<dbReference type="AlphaFoldDB" id="A0A3N4NSI3"/>
<feature type="transmembrane region" description="Helical" evidence="1">
    <location>
        <begin position="74"/>
        <end position="93"/>
    </location>
</feature>
<feature type="transmembrane region" description="Helical" evidence="1">
    <location>
        <begin position="45"/>
        <end position="67"/>
    </location>
</feature>
<evidence type="ECO:0008006" key="4">
    <source>
        <dbReference type="Google" id="ProtNLM"/>
    </source>
</evidence>
<feature type="transmembrane region" description="Helical" evidence="1">
    <location>
        <begin position="7"/>
        <end position="25"/>
    </location>
</feature>
<evidence type="ECO:0000256" key="1">
    <source>
        <dbReference type="SAM" id="Phobius"/>
    </source>
</evidence>
<gene>
    <name evidence="2" type="ORF">EGM88_05605</name>
</gene>
<name>A0A3N4NSI3_9FLAO</name>
<keyword evidence="1" id="KW-0472">Membrane</keyword>
<organism evidence="2 3">
    <name type="scientific">Aureibaculum marinum</name>
    <dbReference type="NCBI Taxonomy" id="2487930"/>
    <lineage>
        <taxon>Bacteria</taxon>
        <taxon>Pseudomonadati</taxon>
        <taxon>Bacteroidota</taxon>
        <taxon>Flavobacteriia</taxon>
        <taxon>Flavobacteriales</taxon>
        <taxon>Flavobacteriaceae</taxon>
        <taxon>Aureibaculum</taxon>
    </lineage>
</organism>
<keyword evidence="1" id="KW-0812">Transmembrane</keyword>
<accession>A0A3N4NSI3</accession>
<feature type="transmembrane region" description="Helical" evidence="1">
    <location>
        <begin position="126"/>
        <end position="147"/>
    </location>
</feature>
<dbReference type="EMBL" id="RPFJ01000006">
    <property type="protein sequence ID" value="RPD98665.1"/>
    <property type="molecule type" value="Genomic_DNA"/>
</dbReference>
<keyword evidence="1" id="KW-1133">Transmembrane helix</keyword>
<comment type="caution">
    <text evidence="2">The sequence shown here is derived from an EMBL/GenBank/DDBJ whole genome shotgun (WGS) entry which is preliminary data.</text>
</comment>
<evidence type="ECO:0000313" key="2">
    <source>
        <dbReference type="EMBL" id="RPD98665.1"/>
    </source>
</evidence>
<proteinExistence type="predicted"/>
<dbReference type="RefSeq" id="WP_123896981.1">
    <property type="nucleotide sequence ID" value="NZ_RPFJ01000006.1"/>
</dbReference>
<dbReference type="Proteomes" id="UP000270856">
    <property type="component" value="Unassembled WGS sequence"/>
</dbReference>
<evidence type="ECO:0000313" key="3">
    <source>
        <dbReference type="Proteomes" id="UP000270856"/>
    </source>
</evidence>
<sequence length="150" mass="17902">MNRWISKVPFLFWGLIPLLLIYILFTYDKYTDINIHDTYFVLPQYFFVLLLIVILFVTGLGYYLAYYSEKFKPIGLLTIMHIILFFIGLIILIKSPIFEQIHPAKDGFDLKENLRIIRLNSNLKFYATWSFLTAQILFLMNLTISIFRRN</sequence>
<keyword evidence="3" id="KW-1185">Reference proteome</keyword>